<reference evidence="1" key="1">
    <citation type="journal article" date="2020" name="Nature">
        <title>Giant virus diversity and host interactions through global metagenomics.</title>
        <authorList>
            <person name="Schulz F."/>
            <person name="Roux S."/>
            <person name="Paez-Espino D."/>
            <person name="Jungbluth S."/>
            <person name="Walsh D.A."/>
            <person name="Denef V.J."/>
            <person name="McMahon K.D."/>
            <person name="Konstantinidis K.T."/>
            <person name="Eloe-Fadrosh E.A."/>
            <person name="Kyrpides N.C."/>
            <person name="Woyke T."/>
        </authorList>
    </citation>
    <scope>NUCLEOTIDE SEQUENCE</scope>
    <source>
        <strain evidence="1">GVMAG-M-3300023179-92</strain>
    </source>
</reference>
<evidence type="ECO:0000313" key="1">
    <source>
        <dbReference type="EMBL" id="QHT78824.1"/>
    </source>
</evidence>
<sequence length="243" mass="27802">MNTWKEAYILLFISIINCSLCIDCYSPLGQFAGQILPSSFSCVGASFYLPNTNNICCSYETVPAPTNIKNITKYDFFKTIFENSGDEKRTEYLYAWTDVALQLVLTYTERADWCNVKSGFLAIIAAETNGYQTFDSNIFTYTYKPRGILRSTNQTSYKTLSEMTMIDYSKIPEKLVFISDAISSTGRFWYEHKDLAGELSDGYLQSFQWVTNTINDMNGMGSTVSWEEKMRRFDFAIKALKCL</sequence>
<dbReference type="EMBL" id="MN739939">
    <property type="protein sequence ID" value="QHT78824.1"/>
    <property type="molecule type" value="Genomic_DNA"/>
</dbReference>
<accession>A0A6C0HEG6</accession>
<protein>
    <submittedName>
        <fullName evidence="1">Uncharacterized protein</fullName>
    </submittedName>
</protein>
<name>A0A6C0HEG6_9ZZZZ</name>
<dbReference type="AlphaFoldDB" id="A0A6C0HEG6"/>
<proteinExistence type="predicted"/>
<organism evidence="1">
    <name type="scientific">viral metagenome</name>
    <dbReference type="NCBI Taxonomy" id="1070528"/>
    <lineage>
        <taxon>unclassified sequences</taxon>
        <taxon>metagenomes</taxon>
        <taxon>organismal metagenomes</taxon>
    </lineage>
</organism>